<feature type="transmembrane region" description="Helical" evidence="7">
    <location>
        <begin position="349"/>
        <end position="372"/>
    </location>
</feature>
<dbReference type="Pfam" id="PF13899">
    <property type="entry name" value="Thioredoxin_7"/>
    <property type="match status" value="1"/>
</dbReference>
<protein>
    <submittedName>
        <fullName evidence="9">Thioredoxin family protein</fullName>
    </submittedName>
</protein>
<dbReference type="EMBL" id="DYZA01000073">
    <property type="protein sequence ID" value="HJD96777.1"/>
    <property type="molecule type" value="Genomic_DNA"/>
</dbReference>
<feature type="transmembrane region" description="Helical" evidence="7">
    <location>
        <begin position="316"/>
        <end position="343"/>
    </location>
</feature>
<dbReference type="Pfam" id="PF02683">
    <property type="entry name" value="DsbD_TM"/>
    <property type="match status" value="1"/>
</dbReference>
<organism evidence="9 10">
    <name type="scientific">Mailhella massiliensis</name>
    <dbReference type="NCBI Taxonomy" id="1903261"/>
    <lineage>
        <taxon>Bacteria</taxon>
        <taxon>Pseudomonadati</taxon>
        <taxon>Thermodesulfobacteriota</taxon>
        <taxon>Desulfovibrionia</taxon>
        <taxon>Desulfovibrionales</taxon>
        <taxon>Desulfovibrionaceae</taxon>
        <taxon>Mailhella</taxon>
    </lineage>
</organism>
<evidence type="ECO:0000256" key="2">
    <source>
        <dbReference type="ARBA" id="ARBA00022692"/>
    </source>
</evidence>
<keyword evidence="2 7" id="KW-0812">Transmembrane</keyword>
<feature type="transmembrane region" description="Helical" evidence="7">
    <location>
        <begin position="454"/>
        <end position="476"/>
    </location>
</feature>
<evidence type="ECO:0000256" key="3">
    <source>
        <dbReference type="ARBA" id="ARBA00022748"/>
    </source>
</evidence>
<evidence type="ECO:0000313" key="9">
    <source>
        <dbReference type="EMBL" id="HJD96777.1"/>
    </source>
</evidence>
<dbReference type="GO" id="GO:0015035">
    <property type="term" value="F:protein-disulfide reductase activity"/>
    <property type="evidence" value="ECO:0007669"/>
    <property type="project" value="TreeGrafter"/>
</dbReference>
<keyword evidence="4 7" id="KW-1133">Transmembrane helix</keyword>
<feature type="transmembrane region" description="Helical" evidence="7">
    <location>
        <begin position="269"/>
        <end position="290"/>
    </location>
</feature>
<dbReference type="InterPro" id="IPR017937">
    <property type="entry name" value="Thioredoxin_CS"/>
</dbReference>
<dbReference type="PROSITE" id="PS51354">
    <property type="entry name" value="GLUTAREDOXIN_2"/>
    <property type="match status" value="1"/>
</dbReference>
<dbReference type="InterPro" id="IPR036249">
    <property type="entry name" value="Thioredoxin-like_sf"/>
</dbReference>
<dbReference type="RefSeq" id="WP_304121318.1">
    <property type="nucleotide sequence ID" value="NZ_DYZA01000073.1"/>
</dbReference>
<dbReference type="GO" id="GO:0017004">
    <property type="term" value="P:cytochrome complex assembly"/>
    <property type="evidence" value="ECO:0007669"/>
    <property type="project" value="UniProtKB-KW"/>
</dbReference>
<evidence type="ECO:0000313" key="10">
    <source>
        <dbReference type="Proteomes" id="UP000698963"/>
    </source>
</evidence>
<dbReference type="AlphaFoldDB" id="A0A921AUT4"/>
<feature type="domain" description="Cytochrome C biogenesis protein transmembrane" evidence="8">
    <location>
        <begin position="271"/>
        <end position="476"/>
    </location>
</feature>
<feature type="transmembrane region" description="Helical" evidence="7">
    <location>
        <begin position="393"/>
        <end position="414"/>
    </location>
</feature>
<keyword evidence="5 7" id="KW-0472">Membrane</keyword>
<reference evidence="9" key="2">
    <citation type="submission" date="2021-09" db="EMBL/GenBank/DDBJ databases">
        <authorList>
            <person name="Gilroy R."/>
        </authorList>
    </citation>
    <scope>NUCLEOTIDE SEQUENCE</scope>
    <source>
        <strain evidence="9">ChiGjej2B2-19336</strain>
    </source>
</reference>
<evidence type="ECO:0000256" key="1">
    <source>
        <dbReference type="ARBA" id="ARBA00004141"/>
    </source>
</evidence>
<keyword evidence="6" id="KW-0676">Redox-active center</keyword>
<evidence type="ECO:0000256" key="4">
    <source>
        <dbReference type="ARBA" id="ARBA00022989"/>
    </source>
</evidence>
<evidence type="ECO:0000259" key="8">
    <source>
        <dbReference type="Pfam" id="PF02683"/>
    </source>
</evidence>
<evidence type="ECO:0000256" key="5">
    <source>
        <dbReference type="ARBA" id="ARBA00023136"/>
    </source>
</evidence>
<reference evidence="9" key="1">
    <citation type="journal article" date="2021" name="PeerJ">
        <title>Extensive microbial diversity within the chicken gut microbiome revealed by metagenomics and culture.</title>
        <authorList>
            <person name="Gilroy R."/>
            <person name="Ravi A."/>
            <person name="Getino M."/>
            <person name="Pursley I."/>
            <person name="Horton D.L."/>
            <person name="Alikhan N.F."/>
            <person name="Baker D."/>
            <person name="Gharbi K."/>
            <person name="Hall N."/>
            <person name="Watson M."/>
            <person name="Adriaenssens E.M."/>
            <person name="Foster-Nyarko E."/>
            <person name="Jarju S."/>
            <person name="Secka A."/>
            <person name="Antonio M."/>
            <person name="Oren A."/>
            <person name="Chaudhuri R.R."/>
            <person name="La Ragione R."/>
            <person name="Hildebrand F."/>
            <person name="Pallen M.J."/>
        </authorList>
    </citation>
    <scope>NUCLEOTIDE SEQUENCE</scope>
    <source>
        <strain evidence="9">ChiGjej2B2-19336</strain>
    </source>
</reference>
<dbReference type="InterPro" id="IPR003834">
    <property type="entry name" value="Cyt_c_assmbl_TM_dom"/>
</dbReference>
<comment type="subcellular location">
    <subcellularLocation>
        <location evidence="1">Membrane</location>
        <topology evidence="1">Multi-pass membrane protein</topology>
    </subcellularLocation>
</comment>
<dbReference type="PROSITE" id="PS00194">
    <property type="entry name" value="THIOREDOXIN_1"/>
    <property type="match status" value="1"/>
</dbReference>
<dbReference type="Proteomes" id="UP000698963">
    <property type="component" value="Unassembled WGS sequence"/>
</dbReference>
<dbReference type="SUPFAM" id="SSF52833">
    <property type="entry name" value="Thioredoxin-like"/>
    <property type="match status" value="1"/>
</dbReference>
<feature type="transmembrane region" description="Helical" evidence="7">
    <location>
        <begin position="482"/>
        <end position="501"/>
    </location>
</feature>
<sequence length="675" mass="74262">MSRFIFPFGLLLALFFVFSGGKAASAASDLPYRFHTEWAKLSAVDGRTLTPPLEKNTSMAVLWLMPQPGYHTYAHENGDEGIPFTVTVLADGEPLAPGKVQIHYLPGAESSLPSGGKSYLYHGTVPVFLVFREAESRAVTLDISLLACSDQHCRPVHTRILLPTAPAELQNAAQQSWFPKFLESPACCGEESVPPEVPAVPEIPRKPAAERHADLLPDAPTSVFQKRTKLNAAPAVPLPSAASRTKPEGWSFTPQHLEGSFQIDGWPRAVGLGLLAGLLLNFMPCVLPVLTMKFSVLLDQEESFEERRRSIREHTIFFAAGIVAWFTLLAVISGLTGILWGQLFQSSEVIFLMLLIVFCMGLSMFDVFHLPVLDLQTHHSSSPRMQAFSTGMFTTLLATPCSGPLLGGVLAWGITKPLPVLMTIFAATGVGMAAPYVALACYPRLVRFLPRPGAWLSVLERILGFMLMGTAIYLFSLLPPALHVKTLITLLVASITAWIWGRWGSLRGSITRRMFLGAFAFGAIFLSGFWAFLPAQKEIVPWVEFAEESFREDLGKKAMIVEFTADWCPTCKVLERTTLAAPNLLPIMDQYSLTAVKVDMTFKNESHQKLLRALNSASIPLLAIFPEGEGAGSPVILRDIYTTTDLHLALRQAKIPHKRMVEMLNPVKLLSQPRE</sequence>
<dbReference type="PANTHER" id="PTHR32234">
    <property type="entry name" value="THIOL:DISULFIDE INTERCHANGE PROTEIN DSBD"/>
    <property type="match status" value="1"/>
</dbReference>
<dbReference type="GO" id="GO:0045454">
    <property type="term" value="P:cell redox homeostasis"/>
    <property type="evidence" value="ECO:0007669"/>
    <property type="project" value="TreeGrafter"/>
</dbReference>
<evidence type="ECO:0000256" key="7">
    <source>
        <dbReference type="SAM" id="Phobius"/>
    </source>
</evidence>
<proteinExistence type="predicted"/>
<comment type="caution">
    <text evidence="9">The sequence shown here is derived from an EMBL/GenBank/DDBJ whole genome shotgun (WGS) entry which is preliminary data.</text>
</comment>
<keyword evidence="3" id="KW-0201">Cytochrome c-type biogenesis</keyword>
<dbReference type="GO" id="GO:0016020">
    <property type="term" value="C:membrane"/>
    <property type="evidence" value="ECO:0007669"/>
    <property type="project" value="UniProtKB-SubCell"/>
</dbReference>
<dbReference type="Gene3D" id="3.40.30.10">
    <property type="entry name" value="Glutaredoxin"/>
    <property type="match status" value="1"/>
</dbReference>
<gene>
    <name evidence="9" type="ORF">K8W16_03920</name>
</gene>
<name>A0A921AUT4_9BACT</name>
<evidence type="ECO:0000256" key="6">
    <source>
        <dbReference type="ARBA" id="ARBA00023284"/>
    </source>
</evidence>
<feature type="transmembrane region" description="Helical" evidence="7">
    <location>
        <begin position="420"/>
        <end position="442"/>
    </location>
</feature>
<accession>A0A921AUT4</accession>
<feature type="transmembrane region" description="Helical" evidence="7">
    <location>
        <begin position="513"/>
        <end position="533"/>
    </location>
</feature>